<keyword evidence="2" id="KW-1185">Reference proteome</keyword>
<reference evidence="1" key="2">
    <citation type="submission" date="2020-09" db="EMBL/GenBank/DDBJ databases">
        <authorList>
            <person name="Sun Q."/>
            <person name="Kim S."/>
        </authorList>
    </citation>
    <scope>NUCLEOTIDE SEQUENCE</scope>
    <source>
        <strain evidence="1">KCTC 12711</strain>
    </source>
</reference>
<dbReference type="AlphaFoldDB" id="A0A918VGG9"/>
<evidence type="ECO:0000313" key="2">
    <source>
        <dbReference type="Proteomes" id="UP000614811"/>
    </source>
</evidence>
<name>A0A918VGG9_9GAMM</name>
<dbReference type="Proteomes" id="UP000614811">
    <property type="component" value="Unassembled WGS sequence"/>
</dbReference>
<evidence type="ECO:0000313" key="1">
    <source>
        <dbReference type="EMBL" id="GGZ97013.1"/>
    </source>
</evidence>
<organism evidence="1 2">
    <name type="scientific">Arenicella chitinivorans</name>
    <dbReference type="NCBI Taxonomy" id="1329800"/>
    <lineage>
        <taxon>Bacteria</taxon>
        <taxon>Pseudomonadati</taxon>
        <taxon>Pseudomonadota</taxon>
        <taxon>Gammaproteobacteria</taxon>
        <taxon>Arenicellales</taxon>
        <taxon>Arenicellaceae</taxon>
        <taxon>Arenicella</taxon>
    </lineage>
</organism>
<gene>
    <name evidence="1" type="ORF">GCM10008090_01580</name>
</gene>
<dbReference type="EMBL" id="BMXA01000001">
    <property type="protein sequence ID" value="GGZ97013.1"/>
    <property type="molecule type" value="Genomic_DNA"/>
</dbReference>
<protein>
    <submittedName>
        <fullName evidence="1">Uncharacterized protein</fullName>
    </submittedName>
</protein>
<accession>A0A918VGG9</accession>
<comment type="caution">
    <text evidence="1">The sequence shown here is derived from an EMBL/GenBank/DDBJ whole genome shotgun (WGS) entry which is preliminary data.</text>
</comment>
<dbReference type="RefSeq" id="WP_189398104.1">
    <property type="nucleotide sequence ID" value="NZ_BMXA01000001.1"/>
</dbReference>
<sequence length="58" mass="6850">MKISLRRVDDSIICTLPNGRELELVMICAIGEDHRVELDLRYAEQIIERIPQRLFRPD</sequence>
<reference evidence="1" key="1">
    <citation type="journal article" date="2014" name="Int. J. Syst. Evol. Microbiol.">
        <title>Complete genome sequence of Corynebacterium casei LMG S-19264T (=DSM 44701T), isolated from a smear-ripened cheese.</title>
        <authorList>
            <consortium name="US DOE Joint Genome Institute (JGI-PGF)"/>
            <person name="Walter F."/>
            <person name="Albersmeier A."/>
            <person name="Kalinowski J."/>
            <person name="Ruckert C."/>
        </authorList>
    </citation>
    <scope>NUCLEOTIDE SEQUENCE</scope>
    <source>
        <strain evidence="1">KCTC 12711</strain>
    </source>
</reference>
<proteinExistence type="predicted"/>